<dbReference type="EMBL" id="AP023354">
    <property type="protein sequence ID" value="BCJ28562.1"/>
    <property type="molecule type" value="Genomic_DNA"/>
</dbReference>
<keyword evidence="1" id="KW-0812">Transmembrane</keyword>
<evidence type="ECO:0000313" key="3">
    <source>
        <dbReference type="Proteomes" id="UP000680750"/>
    </source>
</evidence>
<feature type="transmembrane region" description="Helical" evidence="1">
    <location>
        <begin position="46"/>
        <end position="68"/>
    </location>
</feature>
<feature type="transmembrane region" description="Helical" evidence="1">
    <location>
        <begin position="74"/>
        <end position="96"/>
    </location>
</feature>
<reference evidence="2" key="1">
    <citation type="submission" date="2020-08" db="EMBL/GenBank/DDBJ databases">
        <title>Whole genome shotgun sequence of Actinocatenispora sera NBRC 101916.</title>
        <authorList>
            <person name="Komaki H."/>
            <person name="Tamura T."/>
        </authorList>
    </citation>
    <scope>NUCLEOTIDE SEQUENCE</scope>
    <source>
        <strain evidence="2">NBRC 101916</strain>
    </source>
</reference>
<keyword evidence="1" id="KW-0472">Membrane</keyword>
<accession>A0A810L1N2</accession>
<dbReference type="OrthoDB" id="3870305at2"/>
<dbReference type="KEGG" id="aser:Asera_26700"/>
<evidence type="ECO:0000313" key="2">
    <source>
        <dbReference type="EMBL" id="BCJ28562.1"/>
    </source>
</evidence>
<evidence type="ECO:0008006" key="4">
    <source>
        <dbReference type="Google" id="ProtNLM"/>
    </source>
</evidence>
<proteinExistence type="predicted"/>
<dbReference type="RefSeq" id="WP_051802070.1">
    <property type="nucleotide sequence ID" value="NZ_AP023354.1"/>
</dbReference>
<name>A0A810L1N2_9ACTN</name>
<sequence>MLYAIAFSPWILYAVIPAVWWQWSMLAALAISVAIFVSAVARRRPVAAMIIEIGSMVFFAAGTILALGDPDTALHPYLPAISALWVGLIAWFSLLVRNPFTLGIAKLNQPPEVWRQPLFVRTNVIITAVWAICFTVGAVLLAACAAGGAGRGLVIVVQVAHFIVPMVFTFHYVAVIRKRVARMRAAAPTPPVYSGQYTGSR</sequence>
<feature type="transmembrane region" description="Helical" evidence="1">
    <location>
        <begin position="155"/>
        <end position="175"/>
    </location>
</feature>
<feature type="transmembrane region" description="Helical" evidence="1">
    <location>
        <begin position="124"/>
        <end position="149"/>
    </location>
</feature>
<evidence type="ECO:0000256" key="1">
    <source>
        <dbReference type="SAM" id="Phobius"/>
    </source>
</evidence>
<gene>
    <name evidence="2" type="ORF">Asera_26700</name>
</gene>
<dbReference type="Proteomes" id="UP000680750">
    <property type="component" value="Chromosome"/>
</dbReference>
<organism evidence="2 3">
    <name type="scientific">Actinocatenispora sera</name>
    <dbReference type="NCBI Taxonomy" id="390989"/>
    <lineage>
        <taxon>Bacteria</taxon>
        <taxon>Bacillati</taxon>
        <taxon>Actinomycetota</taxon>
        <taxon>Actinomycetes</taxon>
        <taxon>Micromonosporales</taxon>
        <taxon>Micromonosporaceae</taxon>
        <taxon>Actinocatenispora</taxon>
    </lineage>
</organism>
<protein>
    <recommendedName>
        <fullName evidence="4">Intracellular septation protein A</fullName>
    </recommendedName>
</protein>
<keyword evidence="3" id="KW-1185">Reference proteome</keyword>
<feature type="transmembrane region" description="Helical" evidence="1">
    <location>
        <begin position="20"/>
        <end position="39"/>
    </location>
</feature>
<keyword evidence="1" id="KW-1133">Transmembrane helix</keyword>
<dbReference type="AlphaFoldDB" id="A0A810L1N2"/>